<gene>
    <name evidence="2" type="ORF">TVAG_055270</name>
</gene>
<feature type="coiled-coil region" evidence="1">
    <location>
        <begin position="36"/>
        <end position="99"/>
    </location>
</feature>
<evidence type="ECO:0000256" key="1">
    <source>
        <dbReference type="SAM" id="Coils"/>
    </source>
</evidence>
<sequence length="453" mass="52540">MNKSFIHINLDTVVHPDFMRFIDILPPDAKTSKSVLEAMENQILEINALVAELGRESVKYRNKLFKFHPTDLTGMQPQVRFAIRKMEKLQKQLEKYSENFFRDSVAKISPIACLFQELFDKKTPAVMDFHELRRFLQMSHDDNPVNIMKRKRIQILDSYAKRLSTAPIYPTIPELQIVAVAKEVSYTVDPVTLHSSPCFLDDFIYYYIYTHNSIKDFDELVQTVSVDKKSINMKPFQPFINRYVDRFGQLDKNEVMVIRTSVARFFFDRFFATNSRLYINQPAIDQFIANCSQMSSMSPKELKIEAKFIRDCNFERSFKEIANTDVNFQAAHIQLLLAGFYSYPSDILQCIYAAMKCTEEYVKIARFEKEFGTEKPIDTTSEEFITASSDLAFDDFFPIFSAVFATSPCSNALAIQRLLEMIEKLVIPTTFDFAKVIFMTCVSHIKSFSSETH</sequence>
<dbReference type="VEuPathDB" id="TrichDB:TVAG_055270"/>
<keyword evidence="1" id="KW-0175">Coiled coil</keyword>
<dbReference type="SUPFAM" id="SSF109993">
    <property type="entry name" value="VPS9 domain"/>
    <property type="match status" value="1"/>
</dbReference>
<organism evidence="2 3">
    <name type="scientific">Trichomonas vaginalis (strain ATCC PRA-98 / G3)</name>
    <dbReference type="NCBI Taxonomy" id="412133"/>
    <lineage>
        <taxon>Eukaryota</taxon>
        <taxon>Metamonada</taxon>
        <taxon>Parabasalia</taxon>
        <taxon>Trichomonadida</taxon>
        <taxon>Trichomonadidae</taxon>
        <taxon>Trichomonas</taxon>
    </lineage>
</organism>
<dbReference type="OrthoDB" id="10584843at2759"/>
<dbReference type="KEGG" id="tva:4761890"/>
<dbReference type="InterPro" id="IPR037191">
    <property type="entry name" value="VPS9_dom_sf"/>
</dbReference>
<reference evidence="2" key="1">
    <citation type="submission" date="2006-10" db="EMBL/GenBank/DDBJ databases">
        <authorList>
            <person name="Amadeo P."/>
            <person name="Zhao Q."/>
            <person name="Wortman J."/>
            <person name="Fraser-Liggett C."/>
            <person name="Carlton J."/>
        </authorList>
    </citation>
    <scope>NUCLEOTIDE SEQUENCE</scope>
    <source>
        <strain evidence="2">G3</strain>
    </source>
</reference>
<dbReference type="AlphaFoldDB" id="A2ETJ5"/>
<dbReference type="EMBL" id="DS113487">
    <property type="protein sequence ID" value="EAY04041.1"/>
    <property type="molecule type" value="Genomic_DNA"/>
</dbReference>
<protein>
    <recommendedName>
        <fullName evidence="4">VPS9 domain-containing protein</fullName>
    </recommendedName>
</protein>
<name>A2ETJ5_TRIV3</name>
<dbReference type="RefSeq" id="XP_001316264.1">
    <property type="nucleotide sequence ID" value="XM_001316229.1"/>
</dbReference>
<keyword evidence="3" id="KW-1185">Reference proteome</keyword>
<dbReference type="Gene3D" id="1.20.1050.80">
    <property type="entry name" value="VPS9 domain"/>
    <property type="match status" value="1"/>
</dbReference>
<dbReference type="Proteomes" id="UP000001542">
    <property type="component" value="Unassembled WGS sequence"/>
</dbReference>
<accession>A2ETJ5</accession>
<evidence type="ECO:0008006" key="4">
    <source>
        <dbReference type="Google" id="ProtNLM"/>
    </source>
</evidence>
<dbReference type="InParanoid" id="A2ETJ5"/>
<evidence type="ECO:0000313" key="2">
    <source>
        <dbReference type="EMBL" id="EAY04041.1"/>
    </source>
</evidence>
<proteinExistence type="predicted"/>
<reference evidence="2" key="2">
    <citation type="journal article" date="2007" name="Science">
        <title>Draft genome sequence of the sexually transmitted pathogen Trichomonas vaginalis.</title>
        <authorList>
            <person name="Carlton J.M."/>
            <person name="Hirt R.P."/>
            <person name="Silva J.C."/>
            <person name="Delcher A.L."/>
            <person name="Schatz M."/>
            <person name="Zhao Q."/>
            <person name="Wortman J.R."/>
            <person name="Bidwell S.L."/>
            <person name="Alsmark U.C.M."/>
            <person name="Besteiro S."/>
            <person name="Sicheritz-Ponten T."/>
            <person name="Noel C.J."/>
            <person name="Dacks J.B."/>
            <person name="Foster P.G."/>
            <person name="Simillion C."/>
            <person name="Van de Peer Y."/>
            <person name="Miranda-Saavedra D."/>
            <person name="Barton G.J."/>
            <person name="Westrop G.D."/>
            <person name="Mueller S."/>
            <person name="Dessi D."/>
            <person name="Fiori P.L."/>
            <person name="Ren Q."/>
            <person name="Paulsen I."/>
            <person name="Zhang H."/>
            <person name="Bastida-Corcuera F.D."/>
            <person name="Simoes-Barbosa A."/>
            <person name="Brown M.T."/>
            <person name="Hayes R.D."/>
            <person name="Mukherjee M."/>
            <person name="Okumura C.Y."/>
            <person name="Schneider R."/>
            <person name="Smith A.J."/>
            <person name="Vanacova S."/>
            <person name="Villalvazo M."/>
            <person name="Haas B.J."/>
            <person name="Pertea M."/>
            <person name="Feldblyum T.V."/>
            <person name="Utterback T.R."/>
            <person name="Shu C.L."/>
            <person name="Osoegawa K."/>
            <person name="de Jong P.J."/>
            <person name="Hrdy I."/>
            <person name="Horvathova L."/>
            <person name="Zubacova Z."/>
            <person name="Dolezal P."/>
            <person name="Malik S.B."/>
            <person name="Logsdon J.M. Jr."/>
            <person name="Henze K."/>
            <person name="Gupta A."/>
            <person name="Wang C.C."/>
            <person name="Dunne R.L."/>
            <person name="Upcroft J.A."/>
            <person name="Upcroft P."/>
            <person name="White O."/>
            <person name="Salzberg S.L."/>
            <person name="Tang P."/>
            <person name="Chiu C.-H."/>
            <person name="Lee Y.-S."/>
            <person name="Embley T.M."/>
            <person name="Coombs G.H."/>
            <person name="Mottram J.C."/>
            <person name="Tachezy J."/>
            <person name="Fraser-Liggett C.M."/>
            <person name="Johnson P.J."/>
        </authorList>
    </citation>
    <scope>NUCLEOTIDE SEQUENCE [LARGE SCALE GENOMIC DNA]</scope>
    <source>
        <strain evidence="2">G3</strain>
    </source>
</reference>
<evidence type="ECO:0000313" key="3">
    <source>
        <dbReference type="Proteomes" id="UP000001542"/>
    </source>
</evidence>
<dbReference type="VEuPathDB" id="TrichDB:TVAGG3_0007710"/>